<dbReference type="InterPro" id="IPR038765">
    <property type="entry name" value="Papain-like_cys_pep_sf"/>
</dbReference>
<keyword evidence="1" id="KW-0732">Signal</keyword>
<dbReference type="Pfam" id="PF01841">
    <property type="entry name" value="Transglut_core"/>
    <property type="match status" value="1"/>
</dbReference>
<evidence type="ECO:0000313" key="3">
    <source>
        <dbReference type="EMBL" id="MFB9325144.1"/>
    </source>
</evidence>
<reference evidence="3 4" key="1">
    <citation type="submission" date="2024-09" db="EMBL/GenBank/DDBJ databases">
        <authorList>
            <person name="Sun Q."/>
            <person name="Mori K."/>
        </authorList>
    </citation>
    <scope>NUCLEOTIDE SEQUENCE [LARGE SCALE GENOMIC DNA]</scope>
    <source>
        <strain evidence="3 4">TISTR 2452</strain>
    </source>
</reference>
<keyword evidence="4" id="KW-1185">Reference proteome</keyword>
<gene>
    <name evidence="3" type="ORF">ACFFSY_04335</name>
</gene>
<dbReference type="RefSeq" id="WP_377490415.1">
    <property type="nucleotide sequence ID" value="NZ_JBHMDO010000009.1"/>
</dbReference>
<evidence type="ECO:0000256" key="1">
    <source>
        <dbReference type="SAM" id="SignalP"/>
    </source>
</evidence>
<accession>A0ABV5KJ07</accession>
<comment type="caution">
    <text evidence="3">The sequence shown here is derived from an EMBL/GenBank/DDBJ whole genome shotgun (WGS) entry which is preliminary data.</text>
</comment>
<dbReference type="Proteomes" id="UP001589747">
    <property type="component" value="Unassembled WGS sequence"/>
</dbReference>
<dbReference type="InterPro" id="IPR002931">
    <property type="entry name" value="Transglutaminase-like"/>
</dbReference>
<dbReference type="SMART" id="SM00460">
    <property type="entry name" value="TGc"/>
    <property type="match status" value="1"/>
</dbReference>
<proteinExistence type="predicted"/>
<evidence type="ECO:0000313" key="4">
    <source>
        <dbReference type="Proteomes" id="UP001589747"/>
    </source>
</evidence>
<sequence length="269" mass="29639">MFNKPLVVLLLILAAFVYSAPTVTADSPAPAILDLQYIGKGIIKVKYQPPANVKAIVRITKDKSSYDYSLTAGSSYPLQLGNGSYTVMVAEAASANKYKVIHKETVELKLADANIVFRQTSPIVNWNTNNLAVLKAQQLNKNAKTDQDKIKSIYAHITKTFKYDNTKAASVKPDYLPNLDAVFKSGKGICYDYAATFAAMARSIGLTTKLVVGYENKHPDVLHAWNEVYLEESGEWVTIDTTYDAAKVQAGQAPPLFKSANSYTMTKFY</sequence>
<dbReference type="EMBL" id="JBHMDO010000009">
    <property type="protein sequence ID" value="MFB9325144.1"/>
    <property type="molecule type" value="Genomic_DNA"/>
</dbReference>
<feature type="signal peptide" evidence="1">
    <location>
        <begin position="1"/>
        <end position="25"/>
    </location>
</feature>
<name>A0ABV5KJ07_9BACL</name>
<protein>
    <submittedName>
        <fullName evidence="3">Transglutaminase family protein</fullName>
    </submittedName>
</protein>
<evidence type="ECO:0000259" key="2">
    <source>
        <dbReference type="SMART" id="SM00460"/>
    </source>
</evidence>
<dbReference type="SUPFAM" id="SSF54001">
    <property type="entry name" value="Cysteine proteinases"/>
    <property type="match status" value="1"/>
</dbReference>
<dbReference type="PANTHER" id="PTHR33490">
    <property type="entry name" value="BLR5614 PROTEIN-RELATED"/>
    <property type="match status" value="1"/>
</dbReference>
<dbReference type="Gene3D" id="3.10.620.30">
    <property type="match status" value="1"/>
</dbReference>
<feature type="chain" id="PRO_5045847909" evidence="1">
    <location>
        <begin position="26"/>
        <end position="269"/>
    </location>
</feature>
<organism evidence="3 4">
    <name type="scientific">Paenibacillus aurantiacus</name>
    <dbReference type="NCBI Taxonomy" id="1936118"/>
    <lineage>
        <taxon>Bacteria</taxon>
        <taxon>Bacillati</taxon>
        <taxon>Bacillota</taxon>
        <taxon>Bacilli</taxon>
        <taxon>Bacillales</taxon>
        <taxon>Paenibacillaceae</taxon>
        <taxon>Paenibacillus</taxon>
    </lineage>
</organism>
<feature type="domain" description="Transglutaminase-like" evidence="2">
    <location>
        <begin position="182"/>
        <end position="243"/>
    </location>
</feature>